<accession>A0ABU5HBF0</accession>
<evidence type="ECO:0000259" key="1">
    <source>
        <dbReference type="Pfam" id="PF07812"/>
    </source>
</evidence>
<dbReference type="InterPro" id="IPR012924">
    <property type="entry name" value="TfuA_core"/>
</dbReference>
<dbReference type="RefSeq" id="WP_321549174.1">
    <property type="nucleotide sequence ID" value="NZ_JAXIVS010000011.1"/>
</dbReference>
<organism evidence="2 3">
    <name type="scientific">Hyalangium rubrum</name>
    <dbReference type="NCBI Taxonomy" id="3103134"/>
    <lineage>
        <taxon>Bacteria</taxon>
        <taxon>Pseudomonadati</taxon>
        <taxon>Myxococcota</taxon>
        <taxon>Myxococcia</taxon>
        <taxon>Myxococcales</taxon>
        <taxon>Cystobacterineae</taxon>
        <taxon>Archangiaceae</taxon>
        <taxon>Hyalangium</taxon>
    </lineage>
</organism>
<name>A0ABU5HBF0_9BACT</name>
<comment type="caution">
    <text evidence="2">The sequence shown here is derived from an EMBL/GenBank/DDBJ whole genome shotgun (WGS) entry which is preliminary data.</text>
</comment>
<evidence type="ECO:0000313" key="2">
    <source>
        <dbReference type="EMBL" id="MDY7230452.1"/>
    </source>
</evidence>
<reference evidence="2 3" key="1">
    <citation type="submission" date="2023-12" db="EMBL/GenBank/DDBJ databases">
        <title>the genome sequence of Hyalangium sp. s54d21.</title>
        <authorList>
            <person name="Zhang X."/>
        </authorList>
    </citation>
    <scope>NUCLEOTIDE SEQUENCE [LARGE SCALE GENOMIC DNA]</scope>
    <source>
        <strain evidence="3">s54d21</strain>
    </source>
</reference>
<feature type="domain" description="TfuA-like core" evidence="1">
    <location>
        <begin position="49"/>
        <end position="168"/>
    </location>
</feature>
<gene>
    <name evidence="2" type="ORF">SYV04_28915</name>
</gene>
<dbReference type="EMBL" id="JAXIVS010000011">
    <property type="protein sequence ID" value="MDY7230452.1"/>
    <property type="molecule type" value="Genomic_DNA"/>
</dbReference>
<dbReference type="Pfam" id="PF07812">
    <property type="entry name" value="TfuA"/>
    <property type="match status" value="1"/>
</dbReference>
<dbReference type="Proteomes" id="UP001291309">
    <property type="component" value="Unassembled WGS sequence"/>
</dbReference>
<proteinExistence type="predicted"/>
<evidence type="ECO:0000313" key="3">
    <source>
        <dbReference type="Proteomes" id="UP001291309"/>
    </source>
</evidence>
<keyword evidence="3" id="KW-1185">Reference proteome</keyword>
<sequence length="476" mass="53608">MASVIVFLGPSLSQERARAILDAEYRPPARKGDIYRVLASGVKTIVLIDGIFHSGPSIWQRELLAALDEGIEVFGASSMGALRAAELHSFGMVGYGTIFEWYRDGLINADDEVALRHAPEDMGYRALSEPLVNIRYTLRQAVADGKLSEDESERLLTFMRETYYPERSYRRLLECPLLRDWPKPRVAEWKQYLRENAVDLKSRDASGVLRHCAQRERVGRSGSSDRVDLWREEFQRVSLGFRQLGSGTTPVAGHTLFRAARQSQELWDATSQRVLRQWFILDWARQRELTCPETSVRAFESHWARANDVVDAGTWARAHGLTRQEHTALLAERALLSWLLESGPGAFGLEWDRDAVARLEAHLSRERPPRTSEAEERAFIVAWARESGVRCPPAERDALFASWGLGSATSQVDAARSLELAPERLLRVLEERALAEWVIAQGPTRFGRAHDLEVAVVQELQLSGRTASLLTPGQPS</sequence>
<protein>
    <submittedName>
        <fullName evidence="2">TfuA-like protein</fullName>
    </submittedName>
</protein>